<sequence length="304" mass="33682">MVLLHVKGKAEDQQFLYETTVAIGVGDLVRELVEIHNLRLRLQRLKMDGDDLAAHGPCKPPDKQGLDEDIQAEADGVTLPPRGPTYRKDPTGKRDGCAPVESAATTLRKALDDAATAASKRQVEMKKALTKRELMEHLDLVRGAVMIAYPMGLPEWDPVRMDLEEDEKPSDTPVGADILDAQTAQLWWAGKQMIPENKLSDHVGRNEKTKIVAKLQKKGGGAPQREAPISPEEHKAMMAYYHKRQARSISHWSPYDREEMKALESNDDDDYTNSAWANGNALKNHFSGVGNVSITGLGGRRGFN</sequence>
<dbReference type="STRING" id="564608.C1N0I5"/>
<dbReference type="PANTHER" id="PTHR13238:SF0">
    <property type="entry name" value="CILIA- AND FLAGELLA-ASSOCIATED PROTEIN 298"/>
    <property type="match status" value="1"/>
</dbReference>
<feature type="region of interest" description="Disordered" evidence="2">
    <location>
        <begin position="75"/>
        <end position="98"/>
    </location>
</feature>
<dbReference type="Pfam" id="PF11069">
    <property type="entry name" value="CFAP298"/>
    <property type="match status" value="1"/>
</dbReference>
<dbReference type="InterPro" id="IPR021298">
    <property type="entry name" value="CFAP298"/>
</dbReference>
<accession>C1N0I5</accession>
<feature type="compositionally biased region" description="Basic and acidic residues" evidence="2">
    <location>
        <begin position="86"/>
        <end position="96"/>
    </location>
</feature>
<dbReference type="Proteomes" id="UP000001876">
    <property type="component" value="Unassembled WGS sequence"/>
</dbReference>
<evidence type="ECO:0000256" key="1">
    <source>
        <dbReference type="ARBA" id="ARBA00009619"/>
    </source>
</evidence>
<name>C1N0I5_MICPC</name>
<dbReference type="GO" id="GO:0003352">
    <property type="term" value="P:regulation of cilium movement"/>
    <property type="evidence" value="ECO:0007669"/>
    <property type="project" value="InterPro"/>
</dbReference>
<organism evidence="4">
    <name type="scientific">Micromonas pusilla (strain CCMP1545)</name>
    <name type="common">Picoplanktonic green alga</name>
    <dbReference type="NCBI Taxonomy" id="564608"/>
    <lineage>
        <taxon>Eukaryota</taxon>
        <taxon>Viridiplantae</taxon>
        <taxon>Chlorophyta</taxon>
        <taxon>Mamiellophyceae</taxon>
        <taxon>Mamiellales</taxon>
        <taxon>Mamiellaceae</taxon>
        <taxon>Micromonas</taxon>
    </lineage>
</organism>
<reference evidence="3 4" key="1">
    <citation type="journal article" date="2009" name="Science">
        <title>Green evolution and dynamic adaptations revealed by genomes of the marine picoeukaryotes Micromonas.</title>
        <authorList>
            <person name="Worden A.Z."/>
            <person name="Lee J.H."/>
            <person name="Mock T."/>
            <person name="Rouze P."/>
            <person name="Simmons M.P."/>
            <person name="Aerts A.L."/>
            <person name="Allen A.E."/>
            <person name="Cuvelier M.L."/>
            <person name="Derelle E."/>
            <person name="Everett M.V."/>
            <person name="Foulon E."/>
            <person name="Grimwood J."/>
            <person name="Gundlach H."/>
            <person name="Henrissat B."/>
            <person name="Napoli C."/>
            <person name="McDonald S.M."/>
            <person name="Parker M.S."/>
            <person name="Rombauts S."/>
            <person name="Salamov A."/>
            <person name="Von Dassow P."/>
            <person name="Badger J.H."/>
            <person name="Coutinho P.M."/>
            <person name="Demir E."/>
            <person name="Dubchak I."/>
            <person name="Gentemann C."/>
            <person name="Eikrem W."/>
            <person name="Gready J.E."/>
            <person name="John U."/>
            <person name="Lanier W."/>
            <person name="Lindquist E.A."/>
            <person name="Lucas S."/>
            <person name="Mayer K.F."/>
            <person name="Moreau H."/>
            <person name="Not F."/>
            <person name="Otillar R."/>
            <person name="Panaud O."/>
            <person name="Pangilinan J."/>
            <person name="Paulsen I."/>
            <person name="Piegu B."/>
            <person name="Poliakov A."/>
            <person name="Robbens S."/>
            <person name="Schmutz J."/>
            <person name="Toulza E."/>
            <person name="Wyss T."/>
            <person name="Zelensky A."/>
            <person name="Zhou K."/>
            <person name="Armbrust E.V."/>
            <person name="Bhattacharya D."/>
            <person name="Goodenough U.W."/>
            <person name="Van de Peer Y."/>
            <person name="Grigoriev I.V."/>
        </authorList>
    </citation>
    <scope>NUCLEOTIDE SEQUENCE [LARGE SCALE GENOMIC DNA]</scope>
    <source>
        <strain evidence="3 4">CCMP1545</strain>
    </source>
</reference>
<comment type="similarity">
    <text evidence="1">Belongs to the CFAP298 family.</text>
</comment>
<proteinExistence type="inferred from homology"/>
<protein>
    <submittedName>
        <fullName evidence="3">Predicted protein</fullName>
    </submittedName>
</protein>
<dbReference type="PANTHER" id="PTHR13238">
    <property type="entry name" value="PROTEIN C21ORF59"/>
    <property type="match status" value="1"/>
</dbReference>
<evidence type="ECO:0000256" key="2">
    <source>
        <dbReference type="SAM" id="MobiDB-lite"/>
    </source>
</evidence>
<gene>
    <name evidence="3" type="ORF">MICPUCDRAFT_20538</name>
</gene>
<dbReference type="eggNOG" id="ENOG502QQ3Z">
    <property type="taxonomic scope" value="Eukaryota"/>
</dbReference>
<dbReference type="RefSeq" id="XP_003061646.1">
    <property type="nucleotide sequence ID" value="XM_003061600.1"/>
</dbReference>
<evidence type="ECO:0000313" key="3">
    <source>
        <dbReference type="EMBL" id="EEH54276.1"/>
    </source>
</evidence>
<keyword evidence="4" id="KW-1185">Reference proteome</keyword>
<dbReference type="OrthoDB" id="276065at2759"/>
<dbReference type="EMBL" id="GG663744">
    <property type="protein sequence ID" value="EEH54276.1"/>
    <property type="molecule type" value="Genomic_DNA"/>
</dbReference>
<dbReference type="AlphaFoldDB" id="C1N0I5"/>
<dbReference type="OMA" id="YRKQEEW"/>
<dbReference type="GeneID" id="9686835"/>
<evidence type="ECO:0000313" key="4">
    <source>
        <dbReference type="Proteomes" id="UP000001876"/>
    </source>
</evidence>
<dbReference type="KEGG" id="mpp:MICPUCDRAFT_20538"/>